<accession>A0ABP1FNV0</accession>
<name>A0ABP1FNV0_9CHLO</name>
<feature type="region of interest" description="Disordered" evidence="1">
    <location>
        <begin position="247"/>
        <end position="281"/>
    </location>
</feature>
<gene>
    <name evidence="2" type="primary">g1624</name>
    <name evidence="2" type="ORF">VP750_LOCUS1386</name>
</gene>
<evidence type="ECO:0000256" key="1">
    <source>
        <dbReference type="SAM" id="MobiDB-lite"/>
    </source>
</evidence>
<feature type="region of interest" description="Disordered" evidence="1">
    <location>
        <begin position="59"/>
        <end position="106"/>
    </location>
</feature>
<organism evidence="2 3">
    <name type="scientific">Coccomyxa viridis</name>
    <dbReference type="NCBI Taxonomy" id="1274662"/>
    <lineage>
        <taxon>Eukaryota</taxon>
        <taxon>Viridiplantae</taxon>
        <taxon>Chlorophyta</taxon>
        <taxon>core chlorophytes</taxon>
        <taxon>Trebouxiophyceae</taxon>
        <taxon>Trebouxiophyceae incertae sedis</taxon>
        <taxon>Coccomyxaceae</taxon>
        <taxon>Coccomyxa</taxon>
    </lineage>
</organism>
<keyword evidence="3" id="KW-1185">Reference proteome</keyword>
<sequence length="438" mass="49661">MVGTGALRAAKYLNEAYREFLQKMRIVEDMPRLWENAPETEHFSLGPQADSDLRTTTGIIADSPQSLPRRTLESTDQGPRTDPRTLLSTEERGMPPAVGPWRRTYDPSTWLRSQDEQKAVEARTVRVRDTSSDRRILELGWQDVGTIKSVISGKMPTEALRTAEHLNEAYQDFLQLMRVEDEALGKRPRPWENAPESEEYLKALYLFSTYVDQWGTIKAVSPESPATISTQADIDIALCTGLLPESDWRPPCSTPERGPRTSPPTEERGMPSPRSNGLVKWDPSTMLRSAEEIRRLEALYRRPEPEQAVEARPVRDGHRVTDRRILDLASQDIGVIRSVITDRREPIATLRTAEHLNEAYREYLRSLRVVGNARPWESAPMSEAYLEALYPFSSYVAMYHEIENTPQQGEAHADCSDIVILGDLADADTRKMCGWIPS</sequence>
<feature type="compositionally biased region" description="Basic and acidic residues" evidence="1">
    <location>
        <begin position="79"/>
        <end position="93"/>
    </location>
</feature>
<dbReference type="EMBL" id="CAXHTA020000002">
    <property type="protein sequence ID" value="CAL5219727.1"/>
    <property type="molecule type" value="Genomic_DNA"/>
</dbReference>
<feature type="compositionally biased region" description="Polar residues" evidence="1">
    <location>
        <begin position="59"/>
        <end position="78"/>
    </location>
</feature>
<proteinExistence type="predicted"/>
<dbReference type="Proteomes" id="UP001497392">
    <property type="component" value="Unassembled WGS sequence"/>
</dbReference>
<protein>
    <submittedName>
        <fullName evidence="2">G1624 protein</fullName>
    </submittedName>
</protein>
<reference evidence="2 3" key="1">
    <citation type="submission" date="2024-06" db="EMBL/GenBank/DDBJ databases">
        <authorList>
            <person name="Kraege A."/>
            <person name="Thomma B."/>
        </authorList>
    </citation>
    <scope>NUCLEOTIDE SEQUENCE [LARGE SCALE GENOMIC DNA]</scope>
</reference>
<comment type="caution">
    <text evidence="2">The sequence shown here is derived from an EMBL/GenBank/DDBJ whole genome shotgun (WGS) entry which is preliminary data.</text>
</comment>
<evidence type="ECO:0000313" key="2">
    <source>
        <dbReference type="EMBL" id="CAL5219727.1"/>
    </source>
</evidence>
<evidence type="ECO:0000313" key="3">
    <source>
        <dbReference type="Proteomes" id="UP001497392"/>
    </source>
</evidence>